<dbReference type="SUPFAM" id="SSF48498">
    <property type="entry name" value="Tetracyclin repressor-like, C-terminal domain"/>
    <property type="match status" value="1"/>
</dbReference>
<dbReference type="EMBL" id="CP018082">
    <property type="protein sequence ID" value="APE36268.1"/>
    <property type="molecule type" value="Genomic_DNA"/>
</dbReference>
<feature type="compositionally biased region" description="Polar residues" evidence="1">
    <location>
        <begin position="11"/>
        <end position="20"/>
    </location>
</feature>
<sequence>MNLSLDRRLNRNGNSAQTPLAQAMSEATEIARGYPRLRRRIERAAAATEYNAAPDSAFEFGLAALMDGLFERLTARNPTPAE</sequence>
<evidence type="ECO:0000313" key="2">
    <source>
        <dbReference type="EMBL" id="APE36268.1"/>
    </source>
</evidence>
<dbReference type="AlphaFoldDB" id="A0A1J0VW44"/>
<reference evidence="2" key="1">
    <citation type="submission" date="2016-11" db="EMBL/GenBank/DDBJ databases">
        <authorList>
            <person name="Jaros S."/>
            <person name="Januszkiewicz K."/>
            <person name="Wedrychowicz H."/>
        </authorList>
    </citation>
    <scope>NUCLEOTIDE SEQUENCE [LARGE SCALE GENOMIC DNA]</scope>
    <source>
        <strain evidence="2">Y48</strain>
    </source>
</reference>
<feature type="region of interest" description="Disordered" evidence="1">
    <location>
        <begin position="1"/>
        <end position="24"/>
    </location>
</feature>
<organism evidence="2 3">
    <name type="scientific">Nocardia mangyaensis</name>
    <dbReference type="NCBI Taxonomy" id="2213200"/>
    <lineage>
        <taxon>Bacteria</taxon>
        <taxon>Bacillati</taxon>
        <taxon>Actinomycetota</taxon>
        <taxon>Actinomycetes</taxon>
        <taxon>Mycobacteriales</taxon>
        <taxon>Nocardiaceae</taxon>
        <taxon>Nocardia</taxon>
    </lineage>
</organism>
<keyword evidence="3" id="KW-1185">Reference proteome</keyword>
<dbReference type="InterPro" id="IPR036271">
    <property type="entry name" value="Tet_transcr_reg_TetR-rel_C_sf"/>
</dbReference>
<protein>
    <submittedName>
        <fullName evidence="2">Uncharacterized protein</fullName>
    </submittedName>
</protein>
<accession>A0A1J0VW44</accession>
<evidence type="ECO:0000256" key="1">
    <source>
        <dbReference type="SAM" id="MobiDB-lite"/>
    </source>
</evidence>
<name>A0A1J0VW44_9NOCA</name>
<dbReference type="Proteomes" id="UP000183810">
    <property type="component" value="Chromosome"/>
</dbReference>
<evidence type="ECO:0000313" key="3">
    <source>
        <dbReference type="Proteomes" id="UP000183810"/>
    </source>
</evidence>
<dbReference type="KEGG" id="nsl:BOX37_22690"/>
<gene>
    <name evidence="2" type="ORF">BOX37_22690</name>
</gene>
<proteinExistence type="predicted"/>
<dbReference type="Gene3D" id="1.10.357.10">
    <property type="entry name" value="Tetracycline Repressor, domain 2"/>
    <property type="match status" value="1"/>
</dbReference>